<reference evidence="3" key="1">
    <citation type="submission" date="2023-07" db="EMBL/GenBank/DDBJ databases">
        <title>30 novel species of actinomycetes from the DSMZ collection.</title>
        <authorList>
            <person name="Nouioui I."/>
        </authorList>
    </citation>
    <scope>NUCLEOTIDE SEQUENCE [LARGE SCALE GENOMIC DNA]</scope>
    <source>
        <strain evidence="3">DSM 45834</strain>
    </source>
</reference>
<dbReference type="Pfam" id="PF13560">
    <property type="entry name" value="HTH_31"/>
    <property type="match status" value="1"/>
</dbReference>
<dbReference type="EMBL" id="JAVREJ010000059">
    <property type="protein sequence ID" value="MDT0353989.1"/>
    <property type="molecule type" value="Genomic_DNA"/>
</dbReference>
<dbReference type="InterPro" id="IPR001387">
    <property type="entry name" value="Cro/C1-type_HTH"/>
</dbReference>
<name>A0ABU2NJB7_9PSEU</name>
<gene>
    <name evidence="2" type="ORF">RM445_31385</name>
</gene>
<dbReference type="InterPro" id="IPR010982">
    <property type="entry name" value="Lambda_DNA-bd_dom_sf"/>
</dbReference>
<comment type="caution">
    <text evidence="2">The sequence shown here is derived from an EMBL/GenBank/DDBJ whole genome shotgun (WGS) entry which is preliminary data.</text>
</comment>
<evidence type="ECO:0000313" key="2">
    <source>
        <dbReference type="EMBL" id="MDT0353989.1"/>
    </source>
</evidence>
<dbReference type="InterPro" id="IPR043917">
    <property type="entry name" value="DUF5753"/>
</dbReference>
<organism evidence="2 3">
    <name type="scientific">Pseudonocardia charpentierae</name>
    <dbReference type="NCBI Taxonomy" id="3075545"/>
    <lineage>
        <taxon>Bacteria</taxon>
        <taxon>Bacillati</taxon>
        <taxon>Actinomycetota</taxon>
        <taxon>Actinomycetes</taxon>
        <taxon>Pseudonocardiales</taxon>
        <taxon>Pseudonocardiaceae</taxon>
        <taxon>Pseudonocardia</taxon>
    </lineage>
</organism>
<dbReference type="SUPFAM" id="SSF47413">
    <property type="entry name" value="lambda repressor-like DNA-binding domains"/>
    <property type="match status" value="1"/>
</dbReference>
<keyword evidence="3" id="KW-1185">Reference proteome</keyword>
<sequence>MEVRLIQTDSRVIAFDVIHREGSDILSDSVSMRRQLTVELKRLRAQAGLTQREVGAALDWSLSKVIRIENGSFAISVTDTIALLQVYGVEDRSVVEDLINMARGSKYQPFSYYRDIFHADTLRYFRYESSASLVRQVELLTVPALLQAEEYSRALYACYDVPKDSVDRMIECQLERQECLERIDVELFFIVDEAAIRRPVGGENLMRKQLDRLVELSQRANVCVSLLPFEIGPHKGLRGPYTYLEFPAENDPGVVFLETLDGTLVLDAEDVTCRYLEAFFGLEKLAIPVDQFRTLS</sequence>
<accession>A0ABU2NJB7</accession>
<dbReference type="Proteomes" id="UP001183202">
    <property type="component" value="Unassembled WGS sequence"/>
</dbReference>
<dbReference type="SMART" id="SM00530">
    <property type="entry name" value="HTH_XRE"/>
    <property type="match status" value="1"/>
</dbReference>
<evidence type="ECO:0000259" key="1">
    <source>
        <dbReference type="PROSITE" id="PS50943"/>
    </source>
</evidence>
<evidence type="ECO:0000313" key="3">
    <source>
        <dbReference type="Proteomes" id="UP001183202"/>
    </source>
</evidence>
<feature type="domain" description="HTH cro/C1-type" evidence="1">
    <location>
        <begin position="40"/>
        <end position="95"/>
    </location>
</feature>
<dbReference type="RefSeq" id="WP_311560499.1">
    <property type="nucleotide sequence ID" value="NZ_JAVREJ010000059.1"/>
</dbReference>
<proteinExistence type="predicted"/>
<dbReference type="Pfam" id="PF19054">
    <property type="entry name" value="DUF5753"/>
    <property type="match status" value="1"/>
</dbReference>
<dbReference type="PROSITE" id="PS50943">
    <property type="entry name" value="HTH_CROC1"/>
    <property type="match status" value="1"/>
</dbReference>
<dbReference type="CDD" id="cd00093">
    <property type="entry name" value="HTH_XRE"/>
    <property type="match status" value="1"/>
</dbReference>
<dbReference type="Gene3D" id="1.10.260.40">
    <property type="entry name" value="lambda repressor-like DNA-binding domains"/>
    <property type="match status" value="1"/>
</dbReference>
<protein>
    <submittedName>
        <fullName evidence="2">Helix-turn-helix transcriptional regulator</fullName>
    </submittedName>
</protein>